<sequence>MDPLTPQIAKATHLSTLKMKAALKNKVHTYFQQPHRVSFSPILQAPLRIIVTHQIIPIILSFSRSFGSRTNSGGDLFSLINLFLGNYSLFFWLIY</sequence>
<reference evidence="2" key="1">
    <citation type="submission" date="2016-02" db="EMBL/GenBank/DDBJ databases">
        <title>WGS assembly of Manihot esculenta.</title>
        <authorList>
            <person name="Bredeson J.V."/>
            <person name="Prochnik S.E."/>
            <person name="Lyons J.B."/>
            <person name="Schmutz J."/>
            <person name="Grimwood J."/>
            <person name="Vrebalov J."/>
            <person name="Bart R.S."/>
            <person name="Amuge T."/>
            <person name="Ferguson M.E."/>
            <person name="Green R."/>
            <person name="Putnam N."/>
            <person name="Stites J."/>
            <person name="Rounsley S."/>
            <person name="Rokhsar D.S."/>
        </authorList>
    </citation>
    <scope>NUCLEOTIDE SEQUENCE [LARGE SCALE GENOMIC DNA]</scope>
    <source>
        <tissue evidence="2">Leaf</tissue>
    </source>
</reference>
<gene>
    <name evidence="2" type="ORF">MANES_16G109600</name>
</gene>
<organism evidence="2">
    <name type="scientific">Manihot esculenta</name>
    <name type="common">Cassava</name>
    <name type="synonym">Jatropha manihot</name>
    <dbReference type="NCBI Taxonomy" id="3983"/>
    <lineage>
        <taxon>Eukaryota</taxon>
        <taxon>Viridiplantae</taxon>
        <taxon>Streptophyta</taxon>
        <taxon>Embryophyta</taxon>
        <taxon>Tracheophyta</taxon>
        <taxon>Spermatophyta</taxon>
        <taxon>Magnoliopsida</taxon>
        <taxon>eudicotyledons</taxon>
        <taxon>Gunneridae</taxon>
        <taxon>Pentapetalae</taxon>
        <taxon>rosids</taxon>
        <taxon>fabids</taxon>
        <taxon>Malpighiales</taxon>
        <taxon>Euphorbiaceae</taxon>
        <taxon>Crotonoideae</taxon>
        <taxon>Manihoteae</taxon>
        <taxon>Manihot</taxon>
    </lineage>
</organism>
<evidence type="ECO:0000313" key="2">
    <source>
        <dbReference type="EMBL" id="OAY27228.1"/>
    </source>
</evidence>
<keyword evidence="1" id="KW-0472">Membrane</keyword>
<dbReference type="AlphaFoldDB" id="A0A2C9UAI2"/>
<accession>A0A2C9UAI2</accession>
<feature type="transmembrane region" description="Helical" evidence="1">
    <location>
        <begin position="76"/>
        <end position="94"/>
    </location>
</feature>
<keyword evidence="1" id="KW-1133">Transmembrane helix</keyword>
<keyword evidence="1" id="KW-0812">Transmembrane</keyword>
<name>A0A2C9UAI2_MANES</name>
<evidence type="ECO:0000256" key="1">
    <source>
        <dbReference type="SAM" id="Phobius"/>
    </source>
</evidence>
<dbReference type="EMBL" id="CM004402">
    <property type="protein sequence ID" value="OAY27228.1"/>
    <property type="molecule type" value="Genomic_DNA"/>
</dbReference>
<proteinExistence type="predicted"/>
<protein>
    <submittedName>
        <fullName evidence="2">Uncharacterized protein</fullName>
    </submittedName>
</protein>